<keyword evidence="1" id="KW-1133">Transmembrane helix</keyword>
<dbReference type="AlphaFoldDB" id="A0A2T6ZFK8"/>
<name>A0A2T6ZFK8_TUBBO</name>
<keyword evidence="1" id="KW-0472">Membrane</keyword>
<protein>
    <submittedName>
        <fullName evidence="2">Uncharacterized protein</fullName>
    </submittedName>
</protein>
<evidence type="ECO:0000313" key="2">
    <source>
        <dbReference type="EMBL" id="PUU74277.1"/>
    </source>
</evidence>
<dbReference type="Proteomes" id="UP000244722">
    <property type="component" value="Unassembled WGS sequence"/>
</dbReference>
<evidence type="ECO:0000313" key="3">
    <source>
        <dbReference type="Proteomes" id="UP000244722"/>
    </source>
</evidence>
<gene>
    <name evidence="2" type="ORF">B9Z19DRAFT_1093214</name>
</gene>
<dbReference type="EMBL" id="NESQ01000309">
    <property type="protein sequence ID" value="PUU74277.1"/>
    <property type="molecule type" value="Genomic_DNA"/>
</dbReference>
<proteinExistence type="predicted"/>
<keyword evidence="1" id="KW-0812">Transmembrane</keyword>
<keyword evidence="3" id="KW-1185">Reference proteome</keyword>
<comment type="caution">
    <text evidence="2">The sequence shown here is derived from an EMBL/GenBank/DDBJ whole genome shotgun (WGS) entry which is preliminary data.</text>
</comment>
<organism evidence="2 3">
    <name type="scientific">Tuber borchii</name>
    <name type="common">White truffle</name>
    <dbReference type="NCBI Taxonomy" id="42251"/>
    <lineage>
        <taxon>Eukaryota</taxon>
        <taxon>Fungi</taxon>
        <taxon>Dikarya</taxon>
        <taxon>Ascomycota</taxon>
        <taxon>Pezizomycotina</taxon>
        <taxon>Pezizomycetes</taxon>
        <taxon>Pezizales</taxon>
        <taxon>Tuberaceae</taxon>
        <taxon>Tuber</taxon>
    </lineage>
</organism>
<reference evidence="2 3" key="1">
    <citation type="submission" date="2017-04" db="EMBL/GenBank/DDBJ databases">
        <title>Draft genome sequence of Tuber borchii Vittad., a whitish edible truffle.</title>
        <authorList>
            <consortium name="DOE Joint Genome Institute"/>
            <person name="Murat C."/>
            <person name="Kuo A."/>
            <person name="Barry K.W."/>
            <person name="Clum A."/>
            <person name="Dockter R.B."/>
            <person name="Fauchery L."/>
            <person name="Iotti M."/>
            <person name="Kohler A."/>
            <person name="Labutti K."/>
            <person name="Lindquist E.A."/>
            <person name="Lipzen A."/>
            <person name="Ohm R.A."/>
            <person name="Wang M."/>
            <person name="Grigoriev I.V."/>
            <person name="Zambonelli A."/>
            <person name="Martin F.M."/>
        </authorList>
    </citation>
    <scope>NUCLEOTIDE SEQUENCE [LARGE SCALE GENOMIC DNA]</scope>
    <source>
        <strain evidence="2 3">Tbo3840</strain>
    </source>
</reference>
<accession>A0A2T6ZFK8</accession>
<sequence>MKRSYHRRWALSRYLCLLCMLVSFDCTVWVPVTVRISQFYISKAHTGSVSTHFSLYFKTFSSLVCTERAWTNSKSRLCEKEKKKRNHGPVDFVS</sequence>
<feature type="transmembrane region" description="Helical" evidence="1">
    <location>
        <begin position="12"/>
        <end position="32"/>
    </location>
</feature>
<evidence type="ECO:0000256" key="1">
    <source>
        <dbReference type="SAM" id="Phobius"/>
    </source>
</evidence>